<keyword evidence="4" id="KW-1185">Reference proteome</keyword>
<protein>
    <recommendedName>
        <fullName evidence="2">Dermonecrotic toxin N-terminal domain-containing protein</fullName>
    </recommendedName>
</protein>
<feature type="domain" description="Dermonecrotic toxin N-terminal" evidence="2">
    <location>
        <begin position="575"/>
        <end position="848"/>
    </location>
</feature>
<proteinExistence type="predicted"/>
<dbReference type="Pfam" id="PF20178">
    <property type="entry name" value="ToxA_N"/>
    <property type="match status" value="3"/>
</dbReference>
<feature type="domain" description="Dermonecrotic toxin N-terminal" evidence="2">
    <location>
        <begin position="317"/>
        <end position="445"/>
    </location>
</feature>
<reference evidence="4" key="1">
    <citation type="submission" date="2016-10" db="EMBL/GenBank/DDBJ databases">
        <authorList>
            <person name="Varghese N."/>
            <person name="Submissions S."/>
        </authorList>
    </citation>
    <scope>NUCLEOTIDE SEQUENCE [LARGE SCALE GENOMIC DNA]</scope>
    <source>
        <strain evidence="4">BS3775</strain>
    </source>
</reference>
<feature type="domain" description="Dermonecrotic toxin N-terminal" evidence="2">
    <location>
        <begin position="56"/>
        <end position="179"/>
    </location>
</feature>
<dbReference type="EMBL" id="FNKJ01000002">
    <property type="protein sequence ID" value="SDQ11490.1"/>
    <property type="molecule type" value="Genomic_DNA"/>
</dbReference>
<accession>A0A1H0Y8Q1</accession>
<gene>
    <name evidence="3" type="ORF">SAMN04490195_0477</name>
</gene>
<dbReference type="InterPro" id="IPR046673">
    <property type="entry name" value="ToxA_N"/>
</dbReference>
<dbReference type="Proteomes" id="UP000199570">
    <property type="component" value="Unassembled WGS sequence"/>
</dbReference>
<evidence type="ECO:0000313" key="4">
    <source>
        <dbReference type="Proteomes" id="UP000199570"/>
    </source>
</evidence>
<feature type="compositionally biased region" description="Low complexity" evidence="1">
    <location>
        <begin position="226"/>
        <end position="235"/>
    </location>
</feature>
<name>A0A1H0Y8Q1_9PSED</name>
<evidence type="ECO:0000259" key="2">
    <source>
        <dbReference type="Pfam" id="PF20178"/>
    </source>
</evidence>
<dbReference type="OrthoDB" id="7027699at2"/>
<organism evidence="3 4">
    <name type="scientific">Pseudomonas moorei</name>
    <dbReference type="NCBI Taxonomy" id="395599"/>
    <lineage>
        <taxon>Bacteria</taxon>
        <taxon>Pseudomonadati</taxon>
        <taxon>Pseudomonadota</taxon>
        <taxon>Gammaproteobacteria</taxon>
        <taxon>Pseudomonadales</taxon>
        <taxon>Pseudomonadaceae</taxon>
        <taxon>Pseudomonas</taxon>
    </lineage>
</organism>
<sequence>MLETPTAPLADFGLVPPSAQNTDDNLCLSASARWNHCRDQWLALMAQNPQAPLTADWWQARARGTDRSRQAQAIGLYRQHFEASCQWAYAQAILNAEQLDVLLDLFKPIAPTTTLEILVYVETLSLRADSGVTVELPGALVITRNTDQPVTQMLYWPSRPVPWMTFESRNDLERWLIQQQPQLETRRITVDYTVLDKPELPKSAESLLARLATAGDERQRNDSVFASPPDLSLPDASDDVAPFAQLSPDIPFERRRSAVLQQQTALENLLGPDFPATPDDPRLKRLQQQFDTLRAAEQASTEAANALLGTDNVPQLLELRHQPGPHYAALYQARLSGLRAEADLQLSLSQISNDEFQWLTTVLDAPDQPRPADCVVARLVLSATASEGDGATTQNQELDGVLVFAHPSALLPSASDSLLLYWPGRFGGLQRFDSRQALEQQLFKRPVNDDTQTLQLAVLTGNPFEYALQTQLHSCEQQAARLMTANPVPSHADQRAAELENLREQTLARLTVPTAPARELAFAHIVEQHRSVLLATGLPSSLSALSAAQRERLKALFTAYIAAMKRAHQWLERELPLRETFSKKAINARLRQDFGLTQDVEVLLDIPDTTTWRKELIEGATPGTPQKSVLVGSEQRSRLSLAELAQSNIDQPMWLRVSLMRVEISGADEAQRQKVKNGITQDYLRKLVTELDLAGKYESLIRETFLGTPKASAFSNEHRRECLSEPWRLMLELQGEFAVLAKDIDVAGQRVLQIAIDANSREAFAADGKRIVLLPAHLTVGGTDTPGQGPSTLAGVTFIVEQISGLTLLYRPDSPDGVFLRQFDSLDQARMFLFNQCLNSTMVNYLAGRALTGEFAWHVSRINQARLKNFDALIGVGTAWPASTSLAAHLLNVHMGRLLEAHRATSRSNDALYLELVALRSGALFNYLKMALGVVPFIGTAIALYDAWHSANLAVAAFLRGDVGHGLAEVEAVLLSLVDAAMDVLPGASATSGAARAATRGRQLRAMTKNPGALQLSTPQQVKRTLERFRGYEYEDEISLAGLQPGTEGLYRNVYRHPDGDFMVSQGRLYRIELTDNPPQWRLSATSTRTYKQPIALDEAGDWNTHYAVYGTVTAGGGAGGGAVLGHMADGLDPLWPAAIRRWLPRWWADRALRRQLTLTNTVDAYTRRLQTQTHSSNAVLEHYFSLDLNQRRPLRANIDIACVNDIELAQTLYLNLEELMLFSHGRKRTQIEDFQSRCAWVIVDRTVRRVGLAKERLVEHLDRIDQVIARSDATPYNDTATHVQLMAQRKEIRIEFLKDYDQLHTQVTEANRWNGRITQRTQKSKMAPEMATVNDKFSDANYYYLKAAHVLEIITHYTAVTDQSWVYFHVQLKEARNKVGRALLTQHQLPEVQATITQRNKVLEDCLTTYAEFRRNLGAWSLGYPQHLDLEHVTAFLDNLEKVEASARHAIKTRPSSTAKPGSAGKQLFETEDNQLLIGVASTDAATRQQRFTIEGVDGHRETWLPRSSSGKYHLSQPVVAAPTELATDITPLLVEARKRLGAVDAYKSKVDGYARQDMLPVDLEHMMTREAAELNMRAQAIERLSPTETVALQLRNRANELSQAGRTLRIDQTLKSKTPTEGYLDYLLEQRVVDIRKEGGLRDLGKRADGRRDFLQEYEIRDVRGESPQTLWYAHFHYSSAKPAFNDFVKGHLKLPEQRNLGLQWQQAQAESGAHVQAIWRGDIGKPLGIKHFSEL</sequence>
<evidence type="ECO:0000313" key="3">
    <source>
        <dbReference type="EMBL" id="SDQ11490.1"/>
    </source>
</evidence>
<evidence type="ECO:0000256" key="1">
    <source>
        <dbReference type="SAM" id="MobiDB-lite"/>
    </source>
</evidence>
<feature type="region of interest" description="Disordered" evidence="1">
    <location>
        <begin position="218"/>
        <end position="237"/>
    </location>
</feature>